<dbReference type="InterPro" id="IPR011990">
    <property type="entry name" value="TPR-like_helical_dom_sf"/>
</dbReference>
<comment type="caution">
    <text evidence="2">The sequence shown here is derived from an EMBL/GenBank/DDBJ whole genome shotgun (WGS) entry which is preliminary data.</text>
</comment>
<dbReference type="EMBL" id="ANJX01000403">
    <property type="protein sequence ID" value="EPC50412.1"/>
    <property type="molecule type" value="Genomic_DNA"/>
</dbReference>
<name>A0A8E0IFT0_LACPA</name>
<accession>A0A8E0IFT0</accession>
<dbReference type="AlphaFoldDB" id="A0A8E0IFT0"/>
<reference evidence="2 3" key="1">
    <citation type="journal article" date="2013" name="PLoS ONE">
        <title>Lactobacillus paracasei comparative genomics: towards species pan-genome definition and exploitation of diversity.</title>
        <authorList>
            <person name="Smokvina T."/>
            <person name="Wels M."/>
            <person name="Polka J."/>
            <person name="Chervaux C."/>
            <person name="Brisse S."/>
            <person name="Boekhorst J."/>
            <person name="van Hylckama Vlieg J.E."/>
            <person name="Siezen R.J."/>
        </authorList>
    </citation>
    <scope>NUCLEOTIDE SEQUENCE [LARGE SCALE GENOMIC DNA]</scope>
    <source>
        <strain evidence="2 3">CNCM I-4270</strain>
    </source>
</reference>
<proteinExistence type="predicted"/>
<organism evidence="2 3">
    <name type="scientific">Lacticaseibacillus paracasei subsp. paracasei CNCM I-4270</name>
    <dbReference type="NCBI Taxonomy" id="1256202"/>
    <lineage>
        <taxon>Bacteria</taxon>
        <taxon>Bacillati</taxon>
        <taxon>Bacillota</taxon>
        <taxon>Bacilli</taxon>
        <taxon>Lactobacillales</taxon>
        <taxon>Lactobacillaceae</taxon>
        <taxon>Lacticaseibacillus</taxon>
    </lineage>
</organism>
<feature type="region of interest" description="Disordered" evidence="1">
    <location>
        <begin position="31"/>
        <end position="54"/>
    </location>
</feature>
<sequence>MGFFDNLIRHAKSLEANKPIKNLAIKKTSSEVRPNTKIKKSPQTVRKNPNTGFPMAKETSIQRAREMYKQTISISKYKPSGNKKLDYEMAIIDEVLPHYHLGDLYYKEGDWVKAENEWLSIVKKMGQLSANKLAVMYHKEKRFKDEIAILKDGFKYSVHNKVYPISDKDLVSERISKATIFLTAHIDQDKSVGYKLK</sequence>
<feature type="compositionally biased region" description="Polar residues" evidence="1">
    <location>
        <begin position="41"/>
        <end position="51"/>
    </location>
</feature>
<evidence type="ECO:0000313" key="2">
    <source>
        <dbReference type="EMBL" id="EPC50412.1"/>
    </source>
</evidence>
<dbReference type="Proteomes" id="UP000014249">
    <property type="component" value="Unassembled WGS sequence"/>
</dbReference>
<dbReference type="Gene3D" id="1.25.40.10">
    <property type="entry name" value="Tetratricopeptide repeat domain"/>
    <property type="match status" value="1"/>
</dbReference>
<evidence type="ECO:0000256" key="1">
    <source>
        <dbReference type="SAM" id="MobiDB-lite"/>
    </source>
</evidence>
<evidence type="ECO:0000313" key="3">
    <source>
        <dbReference type="Proteomes" id="UP000014249"/>
    </source>
</evidence>
<gene>
    <name evidence="2" type="ORF">Lpp77_14691</name>
</gene>
<protein>
    <submittedName>
        <fullName evidence="2">Uncharacterized protein</fullName>
    </submittedName>
</protein>